<dbReference type="Pfam" id="PF00873">
    <property type="entry name" value="ACR_tran"/>
    <property type="match status" value="2"/>
</dbReference>
<feature type="transmembrane region" description="Helical" evidence="8">
    <location>
        <begin position="452"/>
        <end position="476"/>
    </location>
</feature>
<feature type="transmembrane region" description="Helical" evidence="8">
    <location>
        <begin position="553"/>
        <end position="573"/>
    </location>
</feature>
<evidence type="ECO:0000256" key="3">
    <source>
        <dbReference type="ARBA" id="ARBA00022475"/>
    </source>
</evidence>
<feature type="transmembrane region" description="Helical" evidence="8">
    <location>
        <begin position="1052"/>
        <end position="1078"/>
    </location>
</feature>
<dbReference type="InterPro" id="IPR027463">
    <property type="entry name" value="AcrB_DN_DC_subdom"/>
</dbReference>
<feature type="transmembrane region" description="Helical" evidence="8">
    <location>
        <begin position="1021"/>
        <end position="1040"/>
    </location>
</feature>
<comment type="subcellular location">
    <subcellularLocation>
        <location evidence="1">Cell inner membrane</location>
        <topology evidence="1">Multi-pass membrane protein</topology>
    </subcellularLocation>
</comment>
<feature type="transmembrane region" description="Helical" evidence="8">
    <location>
        <begin position="975"/>
        <end position="1000"/>
    </location>
</feature>
<name>A0A517MLW0_9BACT</name>
<keyword evidence="2" id="KW-0813">Transport</keyword>
<dbReference type="SUPFAM" id="SSF82866">
    <property type="entry name" value="Multidrug efflux transporter AcrB transmembrane domain"/>
    <property type="match status" value="2"/>
</dbReference>
<evidence type="ECO:0000256" key="5">
    <source>
        <dbReference type="ARBA" id="ARBA00022692"/>
    </source>
</evidence>
<keyword evidence="7 8" id="KW-0472">Membrane</keyword>
<dbReference type="Gene3D" id="3.30.70.1430">
    <property type="entry name" value="Multidrug efflux transporter AcrB pore domain"/>
    <property type="match status" value="2"/>
</dbReference>
<dbReference type="PANTHER" id="PTHR32063">
    <property type="match status" value="1"/>
</dbReference>
<dbReference type="AlphaFoldDB" id="A0A517MLW0"/>
<keyword evidence="10" id="KW-1185">Reference proteome</keyword>
<dbReference type="FunFam" id="3.30.70.1430:FF:000001">
    <property type="entry name" value="Efflux pump membrane transporter"/>
    <property type="match status" value="1"/>
</dbReference>
<reference evidence="9 10" key="1">
    <citation type="submission" date="2019-02" db="EMBL/GenBank/DDBJ databases">
        <title>Deep-cultivation of Planctomycetes and their phenomic and genomic characterization uncovers novel biology.</title>
        <authorList>
            <person name="Wiegand S."/>
            <person name="Jogler M."/>
            <person name="Boedeker C."/>
            <person name="Pinto D."/>
            <person name="Vollmers J."/>
            <person name="Rivas-Marin E."/>
            <person name="Kohn T."/>
            <person name="Peeters S.H."/>
            <person name="Heuer A."/>
            <person name="Rast P."/>
            <person name="Oberbeckmann S."/>
            <person name="Bunk B."/>
            <person name="Jeske O."/>
            <person name="Meyerdierks A."/>
            <person name="Storesund J.E."/>
            <person name="Kallscheuer N."/>
            <person name="Luecker S."/>
            <person name="Lage O.M."/>
            <person name="Pohl T."/>
            <person name="Merkel B.J."/>
            <person name="Hornburger P."/>
            <person name="Mueller R.-W."/>
            <person name="Bruemmer F."/>
            <person name="Labrenz M."/>
            <person name="Spormann A.M."/>
            <person name="Op den Camp H."/>
            <person name="Overmann J."/>
            <person name="Amann R."/>
            <person name="Jetten M.S.M."/>
            <person name="Mascher T."/>
            <person name="Medema M.H."/>
            <person name="Devos D.P."/>
            <person name="Kaster A.-K."/>
            <person name="Ovreas L."/>
            <person name="Rohde M."/>
            <person name="Galperin M.Y."/>
            <person name="Jogler C."/>
        </authorList>
    </citation>
    <scope>NUCLEOTIDE SEQUENCE [LARGE SCALE GENOMIC DNA]</scope>
    <source>
        <strain evidence="9 10">FF011L</strain>
    </source>
</reference>
<dbReference type="Gene3D" id="3.30.70.1320">
    <property type="entry name" value="Multidrug efflux transporter AcrB pore domain like"/>
    <property type="match status" value="1"/>
</dbReference>
<evidence type="ECO:0000313" key="10">
    <source>
        <dbReference type="Proteomes" id="UP000320672"/>
    </source>
</evidence>
<evidence type="ECO:0000256" key="6">
    <source>
        <dbReference type="ARBA" id="ARBA00022989"/>
    </source>
</evidence>
<keyword evidence="4" id="KW-0997">Cell inner membrane</keyword>
<evidence type="ECO:0000256" key="2">
    <source>
        <dbReference type="ARBA" id="ARBA00022448"/>
    </source>
</evidence>
<evidence type="ECO:0000313" key="9">
    <source>
        <dbReference type="EMBL" id="QDS95886.1"/>
    </source>
</evidence>
<keyword evidence="5 8" id="KW-0812">Transmembrane</keyword>
<dbReference type="FunFam" id="1.20.1640.10:FF:000001">
    <property type="entry name" value="Efflux pump membrane transporter"/>
    <property type="match status" value="1"/>
</dbReference>
<evidence type="ECO:0000256" key="4">
    <source>
        <dbReference type="ARBA" id="ARBA00022519"/>
    </source>
</evidence>
<accession>A0A517MLW0</accession>
<dbReference type="SUPFAM" id="SSF82693">
    <property type="entry name" value="Multidrug efflux transporter AcrB pore domain, PN1, PN2, PC1 and PC2 subdomains"/>
    <property type="match status" value="5"/>
</dbReference>
<keyword evidence="6 8" id="KW-1133">Transmembrane helix</keyword>
<dbReference type="RefSeq" id="WP_246109562.1">
    <property type="nucleotide sequence ID" value="NZ_CP036262.1"/>
</dbReference>
<dbReference type="KEGG" id="rml:FF011L_46870"/>
<gene>
    <name evidence="9" type="primary">bepE_3</name>
    <name evidence="9" type="ORF">FF011L_46870</name>
</gene>
<dbReference type="PRINTS" id="PR00702">
    <property type="entry name" value="ACRIFLAVINRP"/>
</dbReference>
<dbReference type="Proteomes" id="UP000320672">
    <property type="component" value="Chromosome"/>
</dbReference>
<feature type="transmembrane region" description="Helical" evidence="8">
    <location>
        <begin position="381"/>
        <end position="403"/>
    </location>
</feature>
<dbReference type="PANTHER" id="PTHR32063:SF11">
    <property type="entry name" value="CATION OR DRUG EFFLUX SYSTEM PROTEIN"/>
    <property type="match status" value="1"/>
</dbReference>
<sequence>MISLFFIKRPIFACVISVLIVLAGGIFVWTLPIAQYPEITPPSVQVTAKYPGASSEVVAATVAAPIEQQVTGVENMLYMSSQSTNDGGYTLTVTFDVGTDLDMAQVLVQNRVNLATPILPAEVKNIGVSVVKSSPSALLAINLFSPDQSRDQLYLSNYGTIRLKDELARIGGVGSISIIGQRDYSMRIWLDPTRMAALELTATDIINSLREQNVQVAAGALGRAPIESGQQFQYTLKTLGRLTSTEEFGDIVIKVGKAGQVVKLKNVVTEQRTTEDGQVFGGIDYGAAFSDTRCVLDGVPSSGLMIYQLPGSNALDTAELIKQKMEAMRKDFPEGVEYSISYDTTPFIGESIHEVFNALIDAIFLVAIVVLIFLQSWRAAIIPLLAVPVAIIGTFAVMAGIGFSLNNLSLFGLVLAIGIVVDDAIVVVEAIEHKLEHGMGPVEAAEEAMKEVAAPIIAVSLVLMCVFIPCLFISGITGQFFKQFAATIAVSTFFSAVNSLTLSPALAALLLKPRSEKPDHLSRLINLLFGWFFRLFNRFFSGVSDAYAGSVRWLVRLSFVALLLYAGLIWGTYKGMTTVPAGFVPAQDKGYLLVDIQLPDSASLERTENVVKHLNKVLLGELAGDSETLTKRVLQSDPDDVGVEEANHVVPGVEHTLGIVGQSVVQNAVGSNLASVFVILNEFEDRESPDLYSDKIANAIRKAVAADILEARISVFGPPPVDGLGSGGGFKIMVRDIGQNGLEELQKVTNQVAAKGSANPIILGMASGFRANTPQKFVDIDREKCKTLNIPLNEVFTALQTYLGGYYVNDFNAFGRTWQVNLQADPAYRITPEQVTQLFVRNHAGQMIPLGAVVTVSDTTGPASVLRYNGFAAAAINGMAMPGVASGDTIKAVEEVVAEELPFGFDSEWTELTFLQIQAGNTALIVFGLAVVLVYLVLAAQYESLRLPLAVILVVPMCLLCSVIGVAIAGMDINIFVQIGFVVLVGLASKNSILIVEFAIEQQLKGMTKLEATLQACKLRLRPIIMTSLAFILGVLPLVLASGAGAEMRATLGVAVFSGMLGVTFFGLLLTPVFYYLLAPETKTDAK</sequence>
<dbReference type="SUPFAM" id="SSF82714">
    <property type="entry name" value="Multidrug efflux transporter AcrB TolC docking domain, DN and DC subdomains"/>
    <property type="match status" value="2"/>
</dbReference>
<evidence type="ECO:0000256" key="8">
    <source>
        <dbReference type="SAM" id="Phobius"/>
    </source>
</evidence>
<dbReference type="GO" id="GO:0005886">
    <property type="term" value="C:plasma membrane"/>
    <property type="evidence" value="ECO:0007669"/>
    <property type="project" value="UniProtKB-SubCell"/>
</dbReference>
<dbReference type="InterPro" id="IPR001036">
    <property type="entry name" value="Acrflvin-R"/>
</dbReference>
<dbReference type="Gene3D" id="3.30.2090.10">
    <property type="entry name" value="Multidrug efflux transporter AcrB TolC docking domain, DN and DC subdomains"/>
    <property type="match status" value="2"/>
</dbReference>
<dbReference type="Gene3D" id="1.20.1640.10">
    <property type="entry name" value="Multidrug efflux transporter AcrB transmembrane domain"/>
    <property type="match status" value="2"/>
</dbReference>
<organism evidence="9 10">
    <name type="scientific">Roseimaritima multifibrata</name>
    <dbReference type="NCBI Taxonomy" id="1930274"/>
    <lineage>
        <taxon>Bacteria</taxon>
        <taxon>Pseudomonadati</taxon>
        <taxon>Planctomycetota</taxon>
        <taxon>Planctomycetia</taxon>
        <taxon>Pirellulales</taxon>
        <taxon>Pirellulaceae</taxon>
        <taxon>Roseimaritima</taxon>
    </lineage>
</organism>
<keyword evidence="3" id="KW-1003">Cell membrane</keyword>
<proteinExistence type="predicted"/>
<feature type="transmembrane region" description="Helical" evidence="8">
    <location>
        <begin position="355"/>
        <end position="374"/>
    </location>
</feature>
<evidence type="ECO:0000256" key="1">
    <source>
        <dbReference type="ARBA" id="ARBA00004429"/>
    </source>
</evidence>
<dbReference type="GO" id="GO:0042910">
    <property type="term" value="F:xenobiotic transmembrane transporter activity"/>
    <property type="evidence" value="ECO:0007669"/>
    <property type="project" value="TreeGrafter"/>
</dbReference>
<feature type="transmembrane region" description="Helical" evidence="8">
    <location>
        <begin position="922"/>
        <end position="940"/>
    </location>
</feature>
<evidence type="ECO:0000256" key="7">
    <source>
        <dbReference type="ARBA" id="ARBA00023136"/>
    </source>
</evidence>
<dbReference type="EMBL" id="CP036262">
    <property type="protein sequence ID" value="QDS95886.1"/>
    <property type="molecule type" value="Genomic_DNA"/>
</dbReference>
<protein>
    <submittedName>
        <fullName evidence="9">Efflux pump membrane transporter BepE</fullName>
    </submittedName>
</protein>
<feature type="transmembrane region" description="Helical" evidence="8">
    <location>
        <begin position="947"/>
        <end position="969"/>
    </location>
</feature>
<feature type="transmembrane region" description="Helical" evidence="8">
    <location>
        <begin position="488"/>
        <end position="511"/>
    </location>
</feature>
<dbReference type="Gene3D" id="3.30.70.1440">
    <property type="entry name" value="Multidrug efflux transporter AcrB pore domain"/>
    <property type="match status" value="1"/>
</dbReference>
<feature type="transmembrane region" description="Helical" evidence="8">
    <location>
        <begin position="12"/>
        <end position="31"/>
    </location>
</feature>